<evidence type="ECO:0000313" key="3">
    <source>
        <dbReference type="Proteomes" id="UP000245838"/>
    </source>
</evidence>
<gene>
    <name evidence="2" type="ORF">SGGMMB4_04940</name>
</gene>
<feature type="region of interest" description="Disordered" evidence="1">
    <location>
        <begin position="1"/>
        <end position="20"/>
    </location>
</feature>
<protein>
    <submittedName>
        <fullName evidence="2">Uncharacterized protein</fullName>
    </submittedName>
</protein>
<dbReference type="Proteomes" id="UP000245838">
    <property type="component" value="Chromosome sggmmb4_Chromosome"/>
</dbReference>
<evidence type="ECO:0000313" key="2">
    <source>
        <dbReference type="EMBL" id="CRL46363.1"/>
    </source>
</evidence>
<accession>A0A193QMN7</accession>
<dbReference type="AlphaFoldDB" id="A0A193QMN7"/>
<dbReference type="EMBL" id="LN854557">
    <property type="protein sequence ID" value="CRL46363.1"/>
    <property type="molecule type" value="Genomic_DNA"/>
</dbReference>
<organism evidence="2 3">
    <name type="scientific">Sodalis glossinidius (strain morsitans)</name>
    <dbReference type="NCBI Taxonomy" id="343509"/>
    <lineage>
        <taxon>Bacteria</taxon>
        <taxon>Pseudomonadati</taxon>
        <taxon>Pseudomonadota</taxon>
        <taxon>Gammaproteobacteria</taxon>
        <taxon>Enterobacterales</taxon>
        <taxon>Bruguierivoracaceae</taxon>
        <taxon>Sodalis</taxon>
    </lineage>
</organism>
<evidence type="ECO:0000256" key="1">
    <source>
        <dbReference type="SAM" id="MobiDB-lite"/>
    </source>
</evidence>
<reference evidence="2 3" key="1">
    <citation type="submission" date="2015-05" db="EMBL/GenBank/DDBJ databases">
        <authorList>
            <person name="Goodhead I."/>
        </authorList>
    </citation>
    <scope>NUCLEOTIDE SEQUENCE [LARGE SCALE GENOMIC DNA]</scope>
    <source>
        <strain evidence="3">morsitans</strain>
    </source>
</reference>
<name>A0A193QMN7_SODGM</name>
<proteinExistence type="predicted"/>
<sequence>MALALLPTMKEADTGAADNQKFSRLKQRAKMAACHQKAT</sequence>